<evidence type="ECO:0000313" key="14">
    <source>
        <dbReference type="Proteomes" id="UP001060919"/>
    </source>
</evidence>
<comment type="catalytic activity">
    <reaction evidence="10">
        <text>a (3S)-3-hydroxyacyl-CoA + NAD(+) = a 3-oxoacyl-CoA + NADH + H(+)</text>
        <dbReference type="Rhea" id="RHEA:22432"/>
        <dbReference type="ChEBI" id="CHEBI:15378"/>
        <dbReference type="ChEBI" id="CHEBI:57318"/>
        <dbReference type="ChEBI" id="CHEBI:57540"/>
        <dbReference type="ChEBI" id="CHEBI:57945"/>
        <dbReference type="ChEBI" id="CHEBI:90726"/>
        <dbReference type="EC" id="1.1.1.35"/>
    </reaction>
</comment>
<evidence type="ECO:0000256" key="9">
    <source>
        <dbReference type="ARBA" id="ARBA00023268"/>
    </source>
</evidence>
<evidence type="ECO:0000256" key="1">
    <source>
        <dbReference type="ARBA" id="ARBA00005005"/>
    </source>
</evidence>
<dbReference type="Pfam" id="PF00378">
    <property type="entry name" value="ECH_1"/>
    <property type="match status" value="1"/>
</dbReference>
<dbReference type="EMBL" id="AP026867">
    <property type="protein sequence ID" value="BDS11811.1"/>
    <property type="molecule type" value="Genomic_DNA"/>
</dbReference>
<keyword evidence="9" id="KW-0511">Multifunctional enzyme</keyword>
<dbReference type="SUPFAM" id="SSF48179">
    <property type="entry name" value="6-phosphogluconate dehydrogenase C-terminal domain-like"/>
    <property type="match status" value="2"/>
</dbReference>
<dbReference type="Gene3D" id="1.10.1040.50">
    <property type="match status" value="1"/>
</dbReference>
<keyword evidence="4" id="KW-0442">Lipid degradation</keyword>
<dbReference type="InterPro" id="IPR029045">
    <property type="entry name" value="ClpP/crotonase-like_dom_sf"/>
</dbReference>
<keyword evidence="6" id="KW-0520">NAD</keyword>
<gene>
    <name evidence="13" type="ORF">AsAng_0025250</name>
</gene>
<dbReference type="PANTHER" id="PTHR43612">
    <property type="entry name" value="TRIFUNCTIONAL ENZYME SUBUNIT ALPHA"/>
    <property type="match status" value="1"/>
</dbReference>
<proteinExistence type="inferred from homology"/>
<reference evidence="13" key="1">
    <citation type="submission" date="2022-09" db="EMBL/GenBank/DDBJ databases">
        <title>Aureispira anguillicida sp. nov., isolated from Leptocephalus of Japanese eel Anguilla japonica.</title>
        <authorList>
            <person name="Yuasa K."/>
            <person name="Mekata T."/>
            <person name="Ikunari K."/>
        </authorList>
    </citation>
    <scope>NUCLEOTIDE SEQUENCE</scope>
    <source>
        <strain evidence="13">EL160426</strain>
    </source>
</reference>
<dbReference type="Gene3D" id="3.40.50.720">
    <property type="entry name" value="NAD(P)-binding Rossmann-like Domain"/>
    <property type="match status" value="1"/>
</dbReference>
<comment type="pathway">
    <text evidence="1">Lipid metabolism; fatty acid beta-oxidation.</text>
</comment>
<dbReference type="Proteomes" id="UP001060919">
    <property type="component" value="Chromosome"/>
</dbReference>
<dbReference type="InterPro" id="IPR006176">
    <property type="entry name" value="3-OHacyl-CoA_DH_NAD-bd"/>
</dbReference>
<keyword evidence="7" id="KW-0443">Lipid metabolism</keyword>
<evidence type="ECO:0000259" key="12">
    <source>
        <dbReference type="Pfam" id="PF02737"/>
    </source>
</evidence>
<keyword evidence="5" id="KW-0560">Oxidoreductase</keyword>
<evidence type="ECO:0000256" key="2">
    <source>
        <dbReference type="ARBA" id="ARBA00007005"/>
    </source>
</evidence>
<evidence type="ECO:0000256" key="8">
    <source>
        <dbReference type="ARBA" id="ARBA00023239"/>
    </source>
</evidence>
<dbReference type="Pfam" id="PF00725">
    <property type="entry name" value="3HCDH"/>
    <property type="match status" value="1"/>
</dbReference>
<dbReference type="InterPro" id="IPR001753">
    <property type="entry name" value="Enoyl-CoA_hydra/iso"/>
</dbReference>
<comment type="similarity">
    <text evidence="2">In the central section; belongs to the 3-hydroxyacyl-CoA dehydrogenase family.</text>
</comment>
<dbReference type="KEGG" id="aup:AsAng_0025250"/>
<dbReference type="AlphaFoldDB" id="A0A916DSD7"/>
<evidence type="ECO:0000259" key="11">
    <source>
        <dbReference type="Pfam" id="PF00725"/>
    </source>
</evidence>
<dbReference type="GO" id="GO:0070403">
    <property type="term" value="F:NAD+ binding"/>
    <property type="evidence" value="ECO:0007669"/>
    <property type="project" value="InterPro"/>
</dbReference>
<dbReference type="Gene3D" id="3.90.226.10">
    <property type="entry name" value="2-enoyl-CoA Hydratase, Chain A, domain 1"/>
    <property type="match status" value="1"/>
</dbReference>
<keyword evidence="3" id="KW-0276">Fatty acid metabolism</keyword>
<feature type="domain" description="3-hydroxyacyl-CoA dehydrogenase C-terminal" evidence="11">
    <location>
        <begin position="503"/>
        <end position="598"/>
    </location>
</feature>
<dbReference type="PANTHER" id="PTHR43612:SF3">
    <property type="entry name" value="TRIFUNCTIONAL ENZYME SUBUNIT ALPHA, MITOCHONDRIAL"/>
    <property type="match status" value="1"/>
</dbReference>
<dbReference type="GO" id="GO:0006635">
    <property type="term" value="P:fatty acid beta-oxidation"/>
    <property type="evidence" value="ECO:0007669"/>
    <property type="project" value="TreeGrafter"/>
</dbReference>
<organism evidence="13 14">
    <name type="scientific">Aureispira anguillae</name>
    <dbReference type="NCBI Taxonomy" id="2864201"/>
    <lineage>
        <taxon>Bacteria</taxon>
        <taxon>Pseudomonadati</taxon>
        <taxon>Bacteroidota</taxon>
        <taxon>Saprospiria</taxon>
        <taxon>Saprospirales</taxon>
        <taxon>Saprospiraceae</taxon>
        <taxon>Aureispira</taxon>
    </lineage>
</organism>
<dbReference type="GO" id="GO:0016509">
    <property type="term" value="F:long-chain (3S)-3-hydroxyacyl-CoA dehydrogenase (NAD+) activity"/>
    <property type="evidence" value="ECO:0007669"/>
    <property type="project" value="TreeGrafter"/>
</dbReference>
<name>A0A916DSD7_9BACT</name>
<feature type="domain" description="3-hydroxyacyl-CoA dehydrogenase NAD binding" evidence="12">
    <location>
        <begin position="322"/>
        <end position="500"/>
    </location>
</feature>
<sequence>MEHTAIKNDLLEYVIDSDGFATITINMVKEPTNLFSIDFIKYYLEIAQQIVEKPLVKGIILTSAHRDFMAGADLKFISKPPEDKAGLFREIIEVHKGFRALEQSGKPFVAAINGTALGGGYELALTCHHRIALNSSKIKIGLPEVQLGLLPGGGGTQRLSYLIGIPKATAYILQAKQFRPVQALAEGLVDQIADDQDALLAKAKQWILEHESVQQPWDSKNYKIPQGGLMSKTGSDTMIGGIGNLRKKTHGNYPGAQYAMAAIHDGMLLPIDRGLEVEARYFIKAFYSKEAQNIIRTGFFAINEAKKGKLKPKGFDFFNVNKVGILGAGMMGAGIAYVSAKAGMQVVLKDVSLEQATKGKEYSTHLLQKSVAKGRLSTEAMQDTLHRITPTQEAASLEGCDLIIEAVFEDPALKAKVTQEAEPKIAANKIYASNTSTIPISSLAKAAERPQNFIGMHFFSPVDKMPLVELIVGQQTSDYAVAAAIDYVTQIGKIPIVVNDSRGFFTSRVFSMFTREGILLLKEGVPAPMIENIARRIGMPVGPLAVTDEVSLTLMLHVMDADGGEKNPVHQELYATIKKLAIDLDRPGKKAGRGFYEYPEQGKKHLWSGLTEHFPNNIDYLEANIIGKRILHIMALESYKCLEEGVLNSPTDGDVGSLTGFGFPAYTGGVFSYIDYVGVQNFVADCDQFAAAYGSRFEVPASLRQMAVAGKTFY</sequence>
<evidence type="ECO:0000256" key="10">
    <source>
        <dbReference type="ARBA" id="ARBA00049556"/>
    </source>
</evidence>
<evidence type="ECO:0000256" key="5">
    <source>
        <dbReference type="ARBA" id="ARBA00023002"/>
    </source>
</evidence>
<keyword evidence="14" id="KW-1185">Reference proteome</keyword>
<dbReference type="RefSeq" id="WP_264792953.1">
    <property type="nucleotide sequence ID" value="NZ_AP026867.1"/>
</dbReference>
<dbReference type="SUPFAM" id="SSF51735">
    <property type="entry name" value="NAD(P)-binding Rossmann-fold domains"/>
    <property type="match status" value="1"/>
</dbReference>
<dbReference type="CDD" id="cd06558">
    <property type="entry name" value="crotonase-like"/>
    <property type="match status" value="1"/>
</dbReference>
<dbReference type="SUPFAM" id="SSF52096">
    <property type="entry name" value="ClpP/crotonase"/>
    <property type="match status" value="1"/>
</dbReference>
<dbReference type="Pfam" id="PF02737">
    <property type="entry name" value="3HCDH_N"/>
    <property type="match status" value="1"/>
</dbReference>
<dbReference type="InterPro" id="IPR050136">
    <property type="entry name" value="FA_oxidation_alpha_subunit"/>
</dbReference>
<dbReference type="GO" id="GO:0004300">
    <property type="term" value="F:enoyl-CoA hydratase activity"/>
    <property type="evidence" value="ECO:0007669"/>
    <property type="project" value="TreeGrafter"/>
</dbReference>
<evidence type="ECO:0000256" key="3">
    <source>
        <dbReference type="ARBA" id="ARBA00022832"/>
    </source>
</evidence>
<dbReference type="InterPro" id="IPR006108">
    <property type="entry name" value="3HC_DH_C"/>
</dbReference>
<protein>
    <submittedName>
        <fullName evidence="13">3-hydroxyacyl-CoA dehydrogenase NAD-binding domain-containing protein</fullName>
    </submittedName>
</protein>
<dbReference type="FunFam" id="3.40.50.720:FF:000009">
    <property type="entry name" value="Fatty oxidation complex, alpha subunit"/>
    <property type="match status" value="1"/>
</dbReference>
<evidence type="ECO:0000313" key="13">
    <source>
        <dbReference type="EMBL" id="BDS11811.1"/>
    </source>
</evidence>
<evidence type="ECO:0000256" key="6">
    <source>
        <dbReference type="ARBA" id="ARBA00023027"/>
    </source>
</evidence>
<evidence type="ECO:0000256" key="4">
    <source>
        <dbReference type="ARBA" id="ARBA00022963"/>
    </source>
</evidence>
<dbReference type="InterPro" id="IPR008927">
    <property type="entry name" value="6-PGluconate_DH-like_C_sf"/>
</dbReference>
<dbReference type="InterPro" id="IPR036291">
    <property type="entry name" value="NAD(P)-bd_dom_sf"/>
</dbReference>
<accession>A0A916DSD7</accession>
<evidence type="ECO:0000256" key="7">
    <source>
        <dbReference type="ARBA" id="ARBA00023098"/>
    </source>
</evidence>
<keyword evidence="8" id="KW-0456">Lyase</keyword>